<proteinExistence type="predicted"/>
<dbReference type="RefSeq" id="WP_044045296.1">
    <property type="nucleotide sequence ID" value="NC_005861.2"/>
</dbReference>
<evidence type="ECO:0000313" key="2">
    <source>
        <dbReference type="Proteomes" id="UP000000529"/>
    </source>
</evidence>
<keyword evidence="2" id="KW-1185">Reference proteome</keyword>
<dbReference type="EMBL" id="BX908798">
    <property type="protein sequence ID" value="SPJ31999.1"/>
    <property type="molecule type" value="Genomic_DNA"/>
</dbReference>
<dbReference type="KEGG" id="pcu:PC_RS09710"/>
<sequence length="275" mass="31992">MTINLSIDNPCEVIIGSLNILNSWDQLHKDVQIDSKTGLSSSPPSVTKAATKRFFDNIGAPSSYSKVKFLSDMDIQMFAFFNFSLYKFYFYQIKDLSDFNDSTQLSLQLDKAKQIAAKAIQEYQACMKLLENGLAREMISFVPTFIFDYFCNYEFVNITKIIEPDLLAPPSEYADYLIDLFPKAKLGNFCLIAQKVQYIKLPFESWSIIDCAEHTEKMVPAEVFARVHHRAMEEIKYLLHQHFVTKLDRELIDGYFDTSKFFQIHKKRIEVYEQH</sequence>
<dbReference type="Proteomes" id="UP000000529">
    <property type="component" value="Chromosome"/>
</dbReference>
<protein>
    <submittedName>
        <fullName evidence="1">Uncharacterized protein</fullName>
    </submittedName>
</protein>
<reference evidence="1 2" key="1">
    <citation type="journal article" date="2004" name="Science">
        <title>Illuminating the evolutionary history of chlamydiae.</title>
        <authorList>
            <person name="Horn M."/>
            <person name="Collingro A."/>
            <person name="Schmitz-Esser S."/>
            <person name="Beier C.L."/>
            <person name="Purkhold U."/>
            <person name="Fartmann B."/>
            <person name="Brandt P."/>
            <person name="Nyakatura G.J."/>
            <person name="Droege M."/>
            <person name="Frishman D."/>
            <person name="Rattei T."/>
            <person name="Mewes H."/>
            <person name="Wagner M."/>
        </authorList>
    </citation>
    <scope>NUCLEOTIDE SEQUENCE [LARGE SCALE GENOMIC DNA]</scope>
    <source>
        <strain evidence="1 2">UWE25</strain>
    </source>
</reference>
<name>A0A2P9HAG5_PARUW</name>
<organism evidence="1 2">
    <name type="scientific">Protochlamydia amoebophila (strain UWE25)</name>
    <dbReference type="NCBI Taxonomy" id="264201"/>
    <lineage>
        <taxon>Bacteria</taxon>
        <taxon>Pseudomonadati</taxon>
        <taxon>Chlamydiota</taxon>
        <taxon>Chlamydiia</taxon>
        <taxon>Parachlamydiales</taxon>
        <taxon>Parachlamydiaceae</taxon>
        <taxon>Candidatus Protochlamydia</taxon>
    </lineage>
</organism>
<accession>A0A2P9HAG5</accession>
<gene>
    <name evidence="1" type="ORF">PC_RS09710</name>
</gene>
<evidence type="ECO:0000313" key="1">
    <source>
        <dbReference type="EMBL" id="SPJ31999.1"/>
    </source>
</evidence>
<dbReference type="AlphaFoldDB" id="A0A2P9HAG5"/>